<feature type="region of interest" description="Disordered" evidence="1">
    <location>
        <begin position="80"/>
        <end position="110"/>
    </location>
</feature>
<dbReference type="Proteomes" id="UP000275846">
    <property type="component" value="Unassembled WGS sequence"/>
</dbReference>
<reference evidence="2 3" key="2">
    <citation type="submission" date="2018-11" db="EMBL/GenBank/DDBJ databases">
        <authorList>
            <consortium name="Pathogen Informatics"/>
        </authorList>
    </citation>
    <scope>NUCLEOTIDE SEQUENCE [LARGE SCALE GENOMIC DNA]</scope>
    <source>
        <strain evidence="2 3">NST_G2</strain>
    </source>
</reference>
<evidence type="ECO:0000313" key="2">
    <source>
        <dbReference type="EMBL" id="VDL99750.1"/>
    </source>
</evidence>
<feature type="compositionally biased region" description="Acidic residues" evidence="1">
    <location>
        <begin position="87"/>
        <end position="99"/>
    </location>
</feature>
<dbReference type="WBParaSite" id="SSLN_0001386801-mRNA-1">
    <property type="protein sequence ID" value="SSLN_0001386801-mRNA-1"/>
    <property type="gene ID" value="SSLN_0001386801"/>
</dbReference>
<evidence type="ECO:0000313" key="3">
    <source>
        <dbReference type="Proteomes" id="UP000275846"/>
    </source>
</evidence>
<gene>
    <name evidence="2" type="ORF">SSLN_LOCUS13365</name>
</gene>
<organism evidence="4">
    <name type="scientific">Schistocephalus solidus</name>
    <name type="common">Tapeworm</name>
    <dbReference type="NCBI Taxonomy" id="70667"/>
    <lineage>
        <taxon>Eukaryota</taxon>
        <taxon>Metazoa</taxon>
        <taxon>Spiralia</taxon>
        <taxon>Lophotrochozoa</taxon>
        <taxon>Platyhelminthes</taxon>
        <taxon>Cestoda</taxon>
        <taxon>Eucestoda</taxon>
        <taxon>Diphyllobothriidea</taxon>
        <taxon>Diphyllobothriidae</taxon>
        <taxon>Schistocephalus</taxon>
    </lineage>
</organism>
<dbReference type="AlphaFoldDB" id="A0A183TA67"/>
<dbReference type="EMBL" id="UYSU01038019">
    <property type="protein sequence ID" value="VDL99750.1"/>
    <property type="molecule type" value="Genomic_DNA"/>
</dbReference>
<evidence type="ECO:0000313" key="4">
    <source>
        <dbReference type="WBParaSite" id="SSLN_0001386801-mRNA-1"/>
    </source>
</evidence>
<feature type="compositionally biased region" description="Pro residues" evidence="1">
    <location>
        <begin position="10"/>
        <end position="25"/>
    </location>
</feature>
<name>A0A183TA67_SCHSO</name>
<sequence length="122" mass="13549">MTSRPLSAFLPPPPPPPPQSPPPPPHILWFQWEDFVPTWRTHSRRQAHTLDFAHVDLPALAAGEVVTADRSPRVPEWFYGFGGGPKEEEDEEEAEEEEAAAAAAAEPRKVSDVYATARATVW</sequence>
<reference evidence="4" key="1">
    <citation type="submission" date="2016-06" db="UniProtKB">
        <authorList>
            <consortium name="WormBaseParasite"/>
        </authorList>
    </citation>
    <scope>IDENTIFICATION</scope>
</reference>
<accession>A0A183TA67</accession>
<feature type="region of interest" description="Disordered" evidence="1">
    <location>
        <begin position="1"/>
        <end position="25"/>
    </location>
</feature>
<keyword evidence="3" id="KW-1185">Reference proteome</keyword>
<proteinExistence type="predicted"/>
<evidence type="ECO:0000256" key="1">
    <source>
        <dbReference type="SAM" id="MobiDB-lite"/>
    </source>
</evidence>
<protein>
    <submittedName>
        <fullName evidence="2 4">Uncharacterized protein</fullName>
    </submittedName>
</protein>